<evidence type="ECO:0000256" key="1">
    <source>
        <dbReference type="ARBA" id="ARBA00001947"/>
    </source>
</evidence>
<evidence type="ECO:0000256" key="4">
    <source>
        <dbReference type="ARBA" id="ARBA00022801"/>
    </source>
</evidence>
<dbReference type="InterPro" id="IPR023696">
    <property type="entry name" value="Ureohydrolase_dom_sf"/>
</dbReference>
<dbReference type="SUPFAM" id="SSF52768">
    <property type="entry name" value="Arginase/deacetylase"/>
    <property type="match status" value="1"/>
</dbReference>
<sequence>MKTFHHPDQALHHPRTYFSRGQMREPQEVPARERALLAAVEALGFPLEAPPDVGAAPILAVHGMDYLRFLQDAHADWTALGPDWGEEVVSNIFVREPNALRGVLARAGRYIADGSAPIGPGTFRAAYASALCAVAGADALNAGAREAYALCRPPGHHARREAAGGFCFLNNAAIAAERLRARHARVAILDTDMHHGQGIQEIFYDRADVLYVSIHGDPTNFYPAVAGFPDERGRGAGEGYNVNLPMPHGSDEATFFAELARAFRALDLYRPDALVLSLGFDIYAGDPQAKVAVTPEGFGRLSAAVGGLGLPTLIVQEGGYCIAALTDLSRRFFEGFAAARS</sequence>
<reference evidence="7 8" key="1">
    <citation type="submission" date="2018-05" db="EMBL/GenBank/DDBJ databases">
        <title>Complete Genome Sequence of Methylobacterium sp. 17Sr1-43.</title>
        <authorList>
            <person name="Srinivasan S."/>
        </authorList>
    </citation>
    <scope>NUCLEOTIDE SEQUENCE [LARGE SCALE GENOMIC DNA]</scope>
    <source>
        <strain evidence="7 8">17Sr1-43</strain>
    </source>
</reference>
<protein>
    <submittedName>
        <fullName evidence="7">Acetylpolyamine amidohydrolase</fullName>
    </submittedName>
</protein>
<evidence type="ECO:0000259" key="6">
    <source>
        <dbReference type="Pfam" id="PF00850"/>
    </source>
</evidence>
<keyword evidence="5" id="KW-0862">Zinc</keyword>
<dbReference type="InterPro" id="IPR037138">
    <property type="entry name" value="His_deacetylse_dom_sf"/>
</dbReference>
<dbReference type="GO" id="GO:0046872">
    <property type="term" value="F:metal ion binding"/>
    <property type="evidence" value="ECO:0007669"/>
    <property type="project" value="UniProtKB-KW"/>
</dbReference>
<dbReference type="GO" id="GO:0016787">
    <property type="term" value="F:hydrolase activity"/>
    <property type="evidence" value="ECO:0007669"/>
    <property type="project" value="UniProtKB-KW"/>
</dbReference>
<dbReference type="OrthoDB" id="9808367at2"/>
<feature type="domain" description="Histone deacetylase" evidence="6">
    <location>
        <begin position="29"/>
        <end position="333"/>
    </location>
</feature>
<gene>
    <name evidence="7" type="ORF">DK427_00720</name>
</gene>
<evidence type="ECO:0000256" key="2">
    <source>
        <dbReference type="ARBA" id="ARBA00005947"/>
    </source>
</evidence>
<keyword evidence="4 7" id="KW-0378">Hydrolase</keyword>
<evidence type="ECO:0000256" key="5">
    <source>
        <dbReference type="ARBA" id="ARBA00022833"/>
    </source>
</evidence>
<dbReference type="PRINTS" id="PR01270">
    <property type="entry name" value="HDASUPER"/>
</dbReference>
<keyword evidence="3" id="KW-0479">Metal-binding</keyword>
<accession>A0A2U8VLL9</accession>
<evidence type="ECO:0000313" key="7">
    <source>
        <dbReference type="EMBL" id="AWN34450.1"/>
    </source>
</evidence>
<dbReference type="GO" id="GO:0004407">
    <property type="term" value="F:histone deacetylase activity"/>
    <property type="evidence" value="ECO:0007669"/>
    <property type="project" value="TreeGrafter"/>
</dbReference>
<dbReference type="Proteomes" id="UP000246058">
    <property type="component" value="Chromosome"/>
</dbReference>
<comment type="cofactor">
    <cofactor evidence="1">
        <name>Zn(2+)</name>
        <dbReference type="ChEBI" id="CHEBI:29105"/>
    </cofactor>
</comment>
<dbReference type="InterPro" id="IPR023801">
    <property type="entry name" value="His_deacetylse_dom"/>
</dbReference>
<dbReference type="Gene3D" id="3.40.800.20">
    <property type="entry name" value="Histone deacetylase domain"/>
    <property type="match status" value="1"/>
</dbReference>
<organism evidence="7 8">
    <name type="scientific">Methylobacterium radiodurans</name>
    <dbReference type="NCBI Taxonomy" id="2202828"/>
    <lineage>
        <taxon>Bacteria</taxon>
        <taxon>Pseudomonadati</taxon>
        <taxon>Pseudomonadota</taxon>
        <taxon>Alphaproteobacteria</taxon>
        <taxon>Hyphomicrobiales</taxon>
        <taxon>Methylobacteriaceae</taxon>
        <taxon>Methylobacterium</taxon>
    </lineage>
</organism>
<dbReference type="InterPro" id="IPR000286">
    <property type="entry name" value="HDACs"/>
</dbReference>
<dbReference type="PANTHER" id="PTHR10625:SF17">
    <property type="entry name" value="HISTONE DEACETYLASE 8"/>
    <property type="match status" value="1"/>
</dbReference>
<keyword evidence="8" id="KW-1185">Reference proteome</keyword>
<comment type="similarity">
    <text evidence="2">Belongs to the histone deacetylase family.</text>
</comment>
<dbReference type="Pfam" id="PF00850">
    <property type="entry name" value="Hist_deacetyl"/>
    <property type="match status" value="1"/>
</dbReference>
<dbReference type="AlphaFoldDB" id="A0A2U8VLL9"/>
<proteinExistence type="inferred from homology"/>
<dbReference type="KEGG" id="meti:DK427_00720"/>
<name>A0A2U8VLL9_9HYPH</name>
<dbReference type="GO" id="GO:0040029">
    <property type="term" value="P:epigenetic regulation of gene expression"/>
    <property type="evidence" value="ECO:0007669"/>
    <property type="project" value="TreeGrafter"/>
</dbReference>
<dbReference type="EMBL" id="CP029551">
    <property type="protein sequence ID" value="AWN34450.1"/>
    <property type="molecule type" value="Genomic_DNA"/>
</dbReference>
<dbReference type="PANTHER" id="PTHR10625">
    <property type="entry name" value="HISTONE DEACETYLASE HDAC1-RELATED"/>
    <property type="match status" value="1"/>
</dbReference>
<evidence type="ECO:0000256" key="3">
    <source>
        <dbReference type="ARBA" id="ARBA00022723"/>
    </source>
</evidence>
<dbReference type="RefSeq" id="WP_109949591.1">
    <property type="nucleotide sequence ID" value="NZ_CP029551.1"/>
</dbReference>
<dbReference type="CDD" id="cd10001">
    <property type="entry name" value="HDAC_classII_APAH"/>
    <property type="match status" value="1"/>
</dbReference>
<evidence type="ECO:0000313" key="8">
    <source>
        <dbReference type="Proteomes" id="UP000246058"/>
    </source>
</evidence>